<reference evidence="8 9" key="1">
    <citation type="submission" date="2020-08" db="EMBL/GenBank/DDBJ databases">
        <title>Sequencing the genomes of 1000 actinobacteria strains.</title>
        <authorList>
            <person name="Klenk H.-P."/>
        </authorList>
    </citation>
    <scope>NUCLEOTIDE SEQUENCE [LARGE SCALE GENOMIC DNA]</scope>
    <source>
        <strain evidence="8 9">DSM 20146</strain>
    </source>
</reference>
<dbReference type="Proteomes" id="UP000538196">
    <property type="component" value="Unassembled WGS sequence"/>
</dbReference>
<feature type="signal peptide" evidence="6">
    <location>
        <begin position="1"/>
        <end position="39"/>
    </location>
</feature>
<keyword evidence="9" id="KW-1185">Reference proteome</keyword>
<sequence>MANRIMRTIRLRTALTSVAAAVMLVVTLAGCSSNNDALAQQYKDGSGKNYVAGDGTITEIKPQNRAVPVPFTGKLEDGKPTTSAMYAGKVLVLNFWYAGCAPCRAEAPALEKTYQKFAGQGVEFLGVNVRDQVDTARAFARTYGVTYPSVLDASDGAMQLAFSGIVAPNAVPTTLVVDKDGRVAARILGQLPDASVLSALISTVLTEQGP</sequence>
<evidence type="ECO:0000259" key="7">
    <source>
        <dbReference type="PROSITE" id="PS51352"/>
    </source>
</evidence>
<feature type="chain" id="PRO_5030929841" evidence="6">
    <location>
        <begin position="40"/>
        <end position="210"/>
    </location>
</feature>
<dbReference type="InterPro" id="IPR000866">
    <property type="entry name" value="AhpC/TSA"/>
</dbReference>
<accession>A0A7W4YKN8</accession>
<evidence type="ECO:0000256" key="1">
    <source>
        <dbReference type="ARBA" id="ARBA00004196"/>
    </source>
</evidence>
<gene>
    <name evidence="8" type="ORF">FHX33_004074</name>
</gene>
<evidence type="ECO:0000313" key="8">
    <source>
        <dbReference type="EMBL" id="MBB2969291.1"/>
    </source>
</evidence>
<keyword evidence="3" id="KW-0812">Transmembrane</keyword>
<dbReference type="PROSITE" id="PS51352">
    <property type="entry name" value="THIOREDOXIN_2"/>
    <property type="match status" value="1"/>
</dbReference>
<dbReference type="GO" id="GO:0016209">
    <property type="term" value="F:antioxidant activity"/>
    <property type="evidence" value="ECO:0007669"/>
    <property type="project" value="InterPro"/>
</dbReference>
<keyword evidence="2" id="KW-0201">Cytochrome c-type biogenesis</keyword>
<dbReference type="PANTHER" id="PTHR42852">
    <property type="entry name" value="THIOL:DISULFIDE INTERCHANGE PROTEIN DSBE"/>
    <property type="match status" value="1"/>
</dbReference>
<dbReference type="SUPFAM" id="SSF52833">
    <property type="entry name" value="Thioredoxin-like"/>
    <property type="match status" value="1"/>
</dbReference>
<keyword evidence="4" id="KW-1015">Disulfide bond</keyword>
<dbReference type="Pfam" id="PF00578">
    <property type="entry name" value="AhpC-TSA"/>
    <property type="match status" value="1"/>
</dbReference>
<feature type="domain" description="Thioredoxin" evidence="7">
    <location>
        <begin position="55"/>
        <end position="206"/>
    </location>
</feature>
<comment type="subcellular location">
    <subcellularLocation>
        <location evidence="1">Cell envelope</location>
    </subcellularLocation>
</comment>
<dbReference type="GO" id="GO:0016491">
    <property type="term" value="F:oxidoreductase activity"/>
    <property type="evidence" value="ECO:0007669"/>
    <property type="project" value="InterPro"/>
</dbReference>
<dbReference type="RefSeq" id="WP_338042928.1">
    <property type="nucleotide sequence ID" value="NZ_JACHVP010000006.1"/>
</dbReference>
<evidence type="ECO:0000256" key="5">
    <source>
        <dbReference type="ARBA" id="ARBA00023284"/>
    </source>
</evidence>
<dbReference type="PROSITE" id="PS51257">
    <property type="entry name" value="PROKAR_LIPOPROTEIN"/>
    <property type="match status" value="1"/>
</dbReference>
<dbReference type="InterPro" id="IPR013766">
    <property type="entry name" value="Thioredoxin_domain"/>
</dbReference>
<dbReference type="InterPro" id="IPR050553">
    <property type="entry name" value="Thioredoxin_ResA/DsbE_sf"/>
</dbReference>
<proteinExistence type="predicted"/>
<protein>
    <submittedName>
        <fullName evidence="8">Thiol-disulfide isomerase/thioredoxin</fullName>
    </submittedName>
</protein>
<dbReference type="AlphaFoldDB" id="A0A7W4YKN8"/>
<evidence type="ECO:0000256" key="4">
    <source>
        <dbReference type="ARBA" id="ARBA00023157"/>
    </source>
</evidence>
<dbReference type="GO" id="GO:0017004">
    <property type="term" value="P:cytochrome complex assembly"/>
    <property type="evidence" value="ECO:0007669"/>
    <property type="project" value="UniProtKB-KW"/>
</dbReference>
<keyword evidence="8" id="KW-0413">Isomerase</keyword>
<dbReference type="InterPro" id="IPR017937">
    <property type="entry name" value="Thioredoxin_CS"/>
</dbReference>
<dbReference type="PROSITE" id="PS00194">
    <property type="entry name" value="THIOREDOXIN_1"/>
    <property type="match status" value="1"/>
</dbReference>
<dbReference type="InterPro" id="IPR036249">
    <property type="entry name" value="Thioredoxin-like_sf"/>
</dbReference>
<evidence type="ECO:0000256" key="6">
    <source>
        <dbReference type="SAM" id="SignalP"/>
    </source>
</evidence>
<organism evidence="8 9">
    <name type="scientific">Leifsonia aquatica</name>
    <name type="common">Corynebacterium aquaticum</name>
    <dbReference type="NCBI Taxonomy" id="144185"/>
    <lineage>
        <taxon>Bacteria</taxon>
        <taxon>Bacillati</taxon>
        <taxon>Actinomycetota</taxon>
        <taxon>Actinomycetes</taxon>
        <taxon>Micrococcales</taxon>
        <taxon>Microbacteriaceae</taxon>
        <taxon>Leifsonia</taxon>
    </lineage>
</organism>
<dbReference type="Gene3D" id="3.40.30.10">
    <property type="entry name" value="Glutaredoxin"/>
    <property type="match status" value="1"/>
</dbReference>
<evidence type="ECO:0000256" key="2">
    <source>
        <dbReference type="ARBA" id="ARBA00022748"/>
    </source>
</evidence>
<keyword evidence="3" id="KW-0735">Signal-anchor</keyword>
<dbReference type="GO" id="GO:0016853">
    <property type="term" value="F:isomerase activity"/>
    <property type="evidence" value="ECO:0007669"/>
    <property type="project" value="UniProtKB-KW"/>
</dbReference>
<name>A0A7W4YKN8_LEIAQ</name>
<evidence type="ECO:0000313" key="9">
    <source>
        <dbReference type="Proteomes" id="UP000538196"/>
    </source>
</evidence>
<keyword evidence="5" id="KW-0676">Redox-active center</keyword>
<keyword evidence="6" id="KW-0732">Signal</keyword>
<dbReference type="PANTHER" id="PTHR42852:SF6">
    <property type="entry name" value="THIOL:DISULFIDE INTERCHANGE PROTEIN DSBE"/>
    <property type="match status" value="1"/>
</dbReference>
<dbReference type="EMBL" id="JACHVP010000006">
    <property type="protein sequence ID" value="MBB2969291.1"/>
    <property type="molecule type" value="Genomic_DNA"/>
</dbReference>
<dbReference type="CDD" id="cd02966">
    <property type="entry name" value="TlpA_like_family"/>
    <property type="match status" value="1"/>
</dbReference>
<evidence type="ECO:0000256" key="3">
    <source>
        <dbReference type="ARBA" id="ARBA00022968"/>
    </source>
</evidence>
<dbReference type="GO" id="GO:0030313">
    <property type="term" value="C:cell envelope"/>
    <property type="evidence" value="ECO:0007669"/>
    <property type="project" value="UniProtKB-SubCell"/>
</dbReference>
<comment type="caution">
    <text evidence="8">The sequence shown here is derived from an EMBL/GenBank/DDBJ whole genome shotgun (WGS) entry which is preliminary data.</text>
</comment>